<proteinExistence type="predicted"/>
<feature type="domain" description="HYR" evidence="4">
    <location>
        <begin position="725"/>
        <end position="807"/>
    </location>
</feature>
<dbReference type="InterPro" id="IPR026444">
    <property type="entry name" value="Secre_tail"/>
</dbReference>
<dbReference type="PANTHER" id="PTHR24273">
    <property type="entry name" value="FI04643P-RELATED"/>
    <property type="match status" value="1"/>
</dbReference>
<reference evidence="5 6" key="1">
    <citation type="submission" date="2023-09" db="EMBL/GenBank/DDBJ databases">
        <authorList>
            <person name="Rey-Velasco X."/>
        </authorList>
    </citation>
    <scope>NUCLEOTIDE SEQUENCE [LARGE SCALE GENOMIC DNA]</scope>
    <source>
        <strain evidence="5 6">F260</strain>
    </source>
</reference>
<organism evidence="5 6">
    <name type="scientific">Autumnicola lenta</name>
    <dbReference type="NCBI Taxonomy" id="3075593"/>
    <lineage>
        <taxon>Bacteria</taxon>
        <taxon>Pseudomonadati</taxon>
        <taxon>Bacteroidota</taxon>
        <taxon>Flavobacteriia</taxon>
        <taxon>Flavobacteriales</taxon>
        <taxon>Flavobacteriaceae</taxon>
        <taxon>Autumnicola</taxon>
    </lineage>
</organism>
<name>A0ABU3CI66_9FLAO</name>
<feature type="domain" description="HYR" evidence="4">
    <location>
        <begin position="1214"/>
        <end position="1300"/>
    </location>
</feature>
<feature type="domain" description="HYR" evidence="4">
    <location>
        <begin position="1671"/>
        <end position="1756"/>
    </location>
</feature>
<dbReference type="Pfam" id="PF17963">
    <property type="entry name" value="Big_9"/>
    <property type="match status" value="3"/>
</dbReference>
<dbReference type="InterPro" id="IPR011042">
    <property type="entry name" value="6-blade_b-propeller_TolB-like"/>
</dbReference>
<dbReference type="PROSITE" id="PS50825">
    <property type="entry name" value="HYR"/>
    <property type="match status" value="7"/>
</dbReference>
<evidence type="ECO:0000313" key="6">
    <source>
        <dbReference type="Proteomes" id="UP001245285"/>
    </source>
</evidence>
<evidence type="ECO:0000259" key="4">
    <source>
        <dbReference type="PROSITE" id="PS50825"/>
    </source>
</evidence>
<keyword evidence="3" id="KW-1133">Transmembrane helix</keyword>
<dbReference type="Pfam" id="PF02494">
    <property type="entry name" value="HYR"/>
    <property type="match status" value="4"/>
</dbReference>
<feature type="domain" description="HYR" evidence="4">
    <location>
        <begin position="399"/>
        <end position="482"/>
    </location>
</feature>
<gene>
    <name evidence="5" type="ORF">RM545_05075</name>
</gene>
<evidence type="ECO:0000256" key="1">
    <source>
        <dbReference type="ARBA" id="ARBA00022729"/>
    </source>
</evidence>
<keyword evidence="2" id="KW-0677">Repeat</keyword>
<protein>
    <submittedName>
        <fullName evidence="5">HYR domain-containing protein</fullName>
    </submittedName>
</protein>
<comment type="caution">
    <text evidence="5">The sequence shown here is derived from an EMBL/GenBank/DDBJ whole genome shotgun (WGS) entry which is preliminary data.</text>
</comment>
<evidence type="ECO:0000256" key="3">
    <source>
        <dbReference type="SAM" id="Phobius"/>
    </source>
</evidence>
<keyword evidence="3" id="KW-0812">Transmembrane</keyword>
<sequence>MISSSFYPTKKILTGISPLGLFVFIFFFFFVPQDVVGQQPNYNHDASESRNLDRFTITVTDAFNPQAKLNRLIIAVDTNPEGERFVLTFGNGIKRVGDNDGLINFIPNQSNRLSNPLDFAINSEGKFFVATNESNRRFIRVYSPEGVYLPNETLGNGDYGTSGADRFKGPTGLAFDNEDNLYVADHYIGNSDPPRPSSIKIYRKDASGSYKNNLINEFDNVQGTLLNFPYRLAVNSQGHLYMAELGQNGNASVKVLEFDSNFNPTQIDEISGSEIGSPGSIIIDNFDNAFIADFGEDLDLSRVLEATDDVDEFYEVFEIIKEGIEDNTFNVDIYNPNNTYRSSISSEIDFPIDLAISSCGTLYVNNSIFDGEIRTFFGQRIPDITIDFDLEAYQRSPGYDTEAPVLVSCPGDQDGNLTNGSFTLPDYTNLPQFTDNCDEDLGFVQDPPEGATITETTEVSIIAVDDNGNESEPCVFEVIIEEEEDTPPVFQDCPSDIERNNDPGQCGAIVTFNTPTATDENGNVSVARVDNTALDSGDEFPVGTTTIIFIADDGTNAPVTCSFDIVVADTQAPDAICIPPGKEYYLEDGKLIITPEEIDNGSYDNCGVASIQLARSEFNSPGTHTLSLIVTDLTGNSTICNTNIEIWEQQTPPEAVCKDFEILLDDNGQASISAEQVYNGNDDLELEINKENFSCSDIGENEVILTVTDPVTSFSSTCTATITVVDNLPPVANCVAPFTLELDENGEASLTVDEIDDNSTDNCTISSRSLSQYDFTLNDVGVVPVEITITDSSGLSDTCTVNVTVEDNIPEPPDANCINQTVYLNQNGQAQITAREIYGSDPALDGVSLQLVSRNNFECSDAGNDVPVTLRVADNQTGLSSECTAQISIVDDTDPTIICPTINPRTVAFGETGRIVNYDEPTVDDNCQISGVVRTAGFASGEMFPVGDTDVTYRVTDASGNTAECTFTVTVTENVDEIPPVFTNCPSEDITITTATGQCDVAAPFPMPEATDNSGEVSVELSSDLGFEDRFPIGEHTVTYTATDEEGNSTVCSFRVIVTEDVPPQVFCPDPKTETFDPEVGYTVPDYRDEVELSDNCTSEEDLRGNLVQDPAPGEIIYASQQISFSVEDVSGNDSDCNFELTLEEENAGVPCPEDITRNVDSGSCGAMVTYVLPTLSGTGNEITQFFPVGTRPVRYSGYDGSNQIECSFTVTVIDNIAPELECPNPKTANFDPEVGFTVPDYRGELTFSDNCAPEEELVDNIFQSPAPGDVIFESQQISFDINDDGGNSAACGFQLSLEEEATTDRLVARNDEYFVEDSRELFLVPEETGILNNDDYNSEEFPQIIIISRPQGAVDMDPDGSFTYRALDGFTGQDRFTYRLNDGENVSETATVILNISTGNIAPVAVPDVYFVQVNGVLELSEAEGPLSNDYDPDRNGEGLSFDDYEVTFNNISAGSIAVVDGVFTYIPNPDFTGVETITYFITDNGLISNETTITIMVGNEAPMGVDDYYNVVENGQLSVSAADGPLSNDVPPPGETLNLVPVDFPQNGEGVFAFSGGFDYTPNPGFTGVDTFTYTPVSGSSVGNVTTVYITVTGGGSNFTCLPDVELQLNGAGEAILTPEDVYTGDAGGRTFSLSQTSFNCEDIGENRVTFTYNDGNSLQYCAVNVMVRDEIAPTINCLNRGYAVPIQEGETFTLTTETVNVYDFSSDNCGIEEVAFDRTEFTFADLGTHTINFTVFDAEGNSSNCEFDLLLSAYTPEEVSCVNGVTLELNANGEAYLDINDVYTGDPSGELSVSRTYFTCEDVGVNRERFYYTENGEETFCEFSVTVAENFKPQVTVDNIGIDINQDGIAVLTEEDLQAIVTATDNCSDELRYEVSQDQFDCSNKGANLVNLTVTDESDNVTTTSFTVFVNTPPGTCGTPEDENDYVFVYPNPNNGSFKINAPSNVVIKTIWAYDMRGRLLEKIEYDATVTEYAMSLGQVATAVYVLRLSILRNDREEELIRRVIVRNL</sequence>
<feature type="domain" description="HYR" evidence="4">
    <location>
        <begin position="890"/>
        <end position="973"/>
    </location>
</feature>
<dbReference type="InterPro" id="IPR013783">
    <property type="entry name" value="Ig-like_fold"/>
</dbReference>
<dbReference type="InterPro" id="IPR003410">
    <property type="entry name" value="HYR_dom"/>
</dbReference>
<dbReference type="SUPFAM" id="SSF63829">
    <property type="entry name" value="Calcium-dependent phosphotriesterase"/>
    <property type="match status" value="1"/>
</dbReference>
<keyword evidence="3" id="KW-0472">Membrane</keyword>
<dbReference type="Gene3D" id="2.60.40.3440">
    <property type="match status" value="2"/>
</dbReference>
<dbReference type="Gene3D" id="2.60.40.10">
    <property type="entry name" value="Immunoglobulins"/>
    <property type="match status" value="1"/>
</dbReference>
<dbReference type="EMBL" id="JAVRHO010000005">
    <property type="protein sequence ID" value="MDT0646054.1"/>
    <property type="molecule type" value="Genomic_DNA"/>
</dbReference>
<keyword evidence="1" id="KW-0732">Signal</keyword>
<dbReference type="Gene3D" id="2.60.40.2810">
    <property type="match status" value="1"/>
</dbReference>
<dbReference type="Gene3D" id="2.120.10.30">
    <property type="entry name" value="TolB, C-terminal domain"/>
    <property type="match status" value="1"/>
</dbReference>
<evidence type="ECO:0000313" key="5">
    <source>
        <dbReference type="EMBL" id="MDT0646054.1"/>
    </source>
</evidence>
<dbReference type="PANTHER" id="PTHR24273:SF32">
    <property type="entry name" value="HYALIN"/>
    <property type="match status" value="1"/>
</dbReference>
<dbReference type="Proteomes" id="UP001245285">
    <property type="component" value="Unassembled WGS sequence"/>
</dbReference>
<dbReference type="RefSeq" id="WP_311494237.1">
    <property type="nucleotide sequence ID" value="NZ_JAVRHO010000005.1"/>
</dbReference>
<evidence type="ECO:0000256" key="2">
    <source>
        <dbReference type="ARBA" id="ARBA00022737"/>
    </source>
</evidence>
<feature type="domain" description="HYR" evidence="4">
    <location>
        <begin position="975"/>
        <end position="1060"/>
    </location>
</feature>
<feature type="domain" description="HYR" evidence="4">
    <location>
        <begin position="483"/>
        <end position="569"/>
    </location>
</feature>
<keyword evidence="6" id="KW-1185">Reference proteome</keyword>
<dbReference type="NCBIfam" id="TIGR04183">
    <property type="entry name" value="Por_Secre_tail"/>
    <property type="match status" value="1"/>
</dbReference>
<feature type="transmembrane region" description="Helical" evidence="3">
    <location>
        <begin position="12"/>
        <end position="31"/>
    </location>
</feature>
<accession>A0ABU3CI66</accession>